<reference evidence="3 4" key="1">
    <citation type="submission" date="2024-03" db="EMBL/GenBank/DDBJ databases">
        <title>Novel species of the genus Variovorax.</title>
        <authorList>
            <person name="Liu Q."/>
            <person name="Xin Y.-H."/>
        </authorList>
    </citation>
    <scope>NUCLEOTIDE SEQUENCE [LARGE SCALE GENOMIC DNA]</scope>
    <source>
        <strain evidence="3 4">KACC 18501</strain>
    </source>
</reference>
<keyword evidence="4" id="KW-1185">Reference proteome</keyword>
<dbReference type="EMBL" id="JBBKZV010000042">
    <property type="protein sequence ID" value="MEJ8826805.1"/>
    <property type="molecule type" value="Genomic_DNA"/>
</dbReference>
<feature type="non-terminal residue" evidence="3">
    <location>
        <position position="85"/>
    </location>
</feature>
<evidence type="ECO:0000313" key="4">
    <source>
        <dbReference type="Proteomes" id="UP001363010"/>
    </source>
</evidence>
<evidence type="ECO:0000313" key="3">
    <source>
        <dbReference type="EMBL" id="MEJ8826805.1"/>
    </source>
</evidence>
<proteinExistence type="predicted"/>
<protein>
    <submittedName>
        <fullName evidence="3">Alcohol dehydrogenase catalytic domain-containing protein</fullName>
    </submittedName>
</protein>
<dbReference type="InterPro" id="IPR013154">
    <property type="entry name" value="ADH-like_N"/>
</dbReference>
<dbReference type="RefSeq" id="WP_340367841.1">
    <property type="nucleotide sequence ID" value="NZ_JBBKZV010000042.1"/>
</dbReference>
<evidence type="ECO:0000256" key="1">
    <source>
        <dbReference type="ARBA" id="ARBA00022857"/>
    </source>
</evidence>
<name>A0ABU8W9U3_9BURK</name>
<organism evidence="3 4">
    <name type="scientific">Variovorax humicola</name>
    <dbReference type="NCBI Taxonomy" id="1769758"/>
    <lineage>
        <taxon>Bacteria</taxon>
        <taxon>Pseudomonadati</taxon>
        <taxon>Pseudomonadota</taxon>
        <taxon>Betaproteobacteria</taxon>
        <taxon>Burkholderiales</taxon>
        <taxon>Comamonadaceae</taxon>
        <taxon>Variovorax</taxon>
    </lineage>
</organism>
<comment type="caution">
    <text evidence="3">The sequence shown here is derived from an EMBL/GenBank/DDBJ whole genome shotgun (WGS) entry which is preliminary data.</text>
</comment>
<dbReference type="InterPro" id="IPR051603">
    <property type="entry name" value="Zinc-ADH_QOR/CCCR"/>
</dbReference>
<sequence length="85" mass="8991">MAKAVRQYQAGGPEVLRYEDVEIRDPGPGQVRLRHVAVGLNYADTYFRNGTYAVPMPSGMGVEAAGVVVAIGEGVTNVAVGDRVT</sequence>
<dbReference type="PANTHER" id="PTHR44154:SF1">
    <property type="entry name" value="QUINONE OXIDOREDUCTASE"/>
    <property type="match status" value="1"/>
</dbReference>
<dbReference type="SUPFAM" id="SSF50129">
    <property type="entry name" value="GroES-like"/>
    <property type="match status" value="1"/>
</dbReference>
<accession>A0ABU8W9U3</accession>
<keyword evidence="1" id="KW-0521">NADP</keyword>
<feature type="domain" description="Alcohol dehydrogenase-like N-terminal" evidence="2">
    <location>
        <begin position="27"/>
        <end position="85"/>
    </location>
</feature>
<evidence type="ECO:0000259" key="2">
    <source>
        <dbReference type="Pfam" id="PF08240"/>
    </source>
</evidence>
<gene>
    <name evidence="3" type="ORF">WKW80_33185</name>
</gene>
<dbReference type="PANTHER" id="PTHR44154">
    <property type="entry name" value="QUINONE OXIDOREDUCTASE"/>
    <property type="match status" value="1"/>
</dbReference>
<dbReference type="Proteomes" id="UP001363010">
    <property type="component" value="Unassembled WGS sequence"/>
</dbReference>
<dbReference type="Gene3D" id="3.90.180.10">
    <property type="entry name" value="Medium-chain alcohol dehydrogenases, catalytic domain"/>
    <property type="match status" value="1"/>
</dbReference>
<dbReference type="InterPro" id="IPR011032">
    <property type="entry name" value="GroES-like_sf"/>
</dbReference>
<dbReference type="Pfam" id="PF08240">
    <property type="entry name" value="ADH_N"/>
    <property type="match status" value="1"/>
</dbReference>